<keyword evidence="4" id="KW-0145">Chemotaxis</keyword>
<evidence type="ECO:0000256" key="2">
    <source>
        <dbReference type="ARBA" id="ARBA00022475"/>
    </source>
</evidence>
<keyword evidence="6 11" id="KW-1133">Transmembrane helix</keyword>
<dbReference type="EMBL" id="JACBZV010000002">
    <property type="protein sequence ID" value="NYJ11018.1"/>
    <property type="molecule type" value="Genomic_DNA"/>
</dbReference>
<dbReference type="PANTHER" id="PTHR43531:SF11">
    <property type="entry name" value="METHYL-ACCEPTING CHEMOTAXIS PROTEIN 3"/>
    <property type="match status" value="1"/>
</dbReference>
<evidence type="ECO:0000256" key="11">
    <source>
        <dbReference type="SAM" id="Phobius"/>
    </source>
</evidence>
<sequence length="615" mass="65496">MRNLTISSKFRLVMGVFGTIAILATVYSGHQLSNMNDAYRQLLDRDAATVEALSAARTSLQTARAALGDLLMSQTDSLKATASNELKKAKQEFIAHLDAASAKLADPAEAQELKRDGVGIIEKSCASAVMAAQVSTAADEIQASQQVALFTCRPGFEVLTAKLTEMVERITIKVNATSEILTETSTRAIGLTIGGVVTLLLLVLLAGSWFANIAIVKPMKNLSSTMSTLAEGDFDATVPEAERTDEIGVMGRAVQVFKENGLKARRMEEEARLVQVSSDEERYRNAALEKSRLDEVTTVTRSLAEGLARLAKGDVSFELRAQFPASYEALRGDFNSAVSQLRAALLQVATASQSIDTGSQEIRHSVGDLSRRTEQQAATLEETAAALNQISQNVSVAADRAKQARDLAKEANSAAHRSGQVMADAVRAMQEIEQSSNEVAGIVGVIDEIAFQTNLLALNAGVEAARAGEAGKGFAVVAQEVRELAQRSARSAREIKTLIRNSAEEVLTGVRLVSDTGRALKVIEQHVSLINTELEAISSSTIEQSTGLAEVNSSVSQMDQVTQQNAAMVEEATAAVSVLAEEVEQLSRLVAGFELGTLGRRVCSATDNALVAIAS</sequence>
<feature type="domain" description="Methyl-accepting transducer" evidence="12">
    <location>
        <begin position="351"/>
        <end position="580"/>
    </location>
</feature>
<evidence type="ECO:0000256" key="6">
    <source>
        <dbReference type="ARBA" id="ARBA00022989"/>
    </source>
</evidence>
<dbReference type="CDD" id="cd06225">
    <property type="entry name" value="HAMP"/>
    <property type="match status" value="1"/>
</dbReference>
<dbReference type="Gene3D" id="1.10.287.950">
    <property type="entry name" value="Methyl-accepting chemotaxis protein"/>
    <property type="match status" value="1"/>
</dbReference>
<protein>
    <submittedName>
        <fullName evidence="14">Methyl-accepting chemotaxis protein</fullName>
    </submittedName>
</protein>
<dbReference type="GO" id="GO:0007165">
    <property type="term" value="P:signal transduction"/>
    <property type="evidence" value="ECO:0007669"/>
    <property type="project" value="UniProtKB-KW"/>
</dbReference>
<dbReference type="GO" id="GO:0004888">
    <property type="term" value="F:transmembrane signaling receptor activity"/>
    <property type="evidence" value="ECO:0007669"/>
    <property type="project" value="TreeGrafter"/>
</dbReference>
<dbReference type="Pfam" id="PF00672">
    <property type="entry name" value="HAMP"/>
    <property type="match status" value="1"/>
</dbReference>
<accession>A0A7Z0IXU8</accession>
<dbReference type="RefSeq" id="WP_003586081.1">
    <property type="nucleotide sequence ID" value="NZ_JACBZV010000002.1"/>
</dbReference>
<evidence type="ECO:0000313" key="14">
    <source>
        <dbReference type="EMBL" id="NYJ11018.1"/>
    </source>
</evidence>
<dbReference type="Pfam" id="PF00015">
    <property type="entry name" value="MCPsignal"/>
    <property type="match status" value="1"/>
</dbReference>
<dbReference type="InterPro" id="IPR051310">
    <property type="entry name" value="MCP_chemotaxis"/>
</dbReference>
<dbReference type="GO" id="GO:0005886">
    <property type="term" value="C:plasma membrane"/>
    <property type="evidence" value="ECO:0007669"/>
    <property type="project" value="UniProtKB-SubCell"/>
</dbReference>
<gene>
    <name evidence="14" type="ORF">GGI64_002065</name>
</gene>
<keyword evidence="7 11" id="KW-0472">Membrane</keyword>
<reference evidence="14 15" key="1">
    <citation type="submission" date="2020-07" db="EMBL/GenBank/DDBJ databases">
        <title>Genomic Encyclopedia of Type Strains, Phase IV (KMG-V): Genome sequencing to study the core and pangenomes of soil and plant-associated prokaryotes.</title>
        <authorList>
            <person name="Whitman W."/>
        </authorList>
    </citation>
    <scope>NUCLEOTIDE SEQUENCE [LARGE SCALE GENOMIC DNA]</scope>
    <source>
        <strain evidence="14 15">SEMIA 4052</strain>
    </source>
</reference>
<evidence type="ECO:0000313" key="15">
    <source>
        <dbReference type="Proteomes" id="UP000535276"/>
    </source>
</evidence>
<comment type="caution">
    <text evidence="14">The sequence shown here is derived from an EMBL/GenBank/DDBJ whole genome shotgun (WGS) entry which is preliminary data.</text>
</comment>
<feature type="domain" description="HAMP" evidence="13">
    <location>
        <begin position="213"/>
        <end position="266"/>
    </location>
</feature>
<organism evidence="14 15">
    <name type="scientific">Rhizobium leguminosarum</name>
    <dbReference type="NCBI Taxonomy" id="384"/>
    <lineage>
        <taxon>Bacteria</taxon>
        <taxon>Pseudomonadati</taxon>
        <taxon>Pseudomonadota</taxon>
        <taxon>Alphaproteobacteria</taxon>
        <taxon>Hyphomicrobiales</taxon>
        <taxon>Rhizobiaceae</taxon>
        <taxon>Rhizobium/Agrobacterium group</taxon>
        <taxon>Rhizobium</taxon>
    </lineage>
</organism>
<keyword evidence="2" id="KW-1003">Cell membrane</keyword>
<evidence type="ECO:0000256" key="10">
    <source>
        <dbReference type="PROSITE-ProRule" id="PRU00284"/>
    </source>
</evidence>
<dbReference type="PANTHER" id="PTHR43531">
    <property type="entry name" value="PROTEIN ICFG"/>
    <property type="match status" value="1"/>
</dbReference>
<dbReference type="PROSITE" id="PS50111">
    <property type="entry name" value="CHEMOTAXIS_TRANSDUC_2"/>
    <property type="match status" value="1"/>
</dbReference>
<keyword evidence="3" id="KW-0488">Methylation</keyword>
<keyword evidence="8 10" id="KW-0807">Transducer</keyword>
<dbReference type="Pfam" id="PF02203">
    <property type="entry name" value="TarH"/>
    <property type="match status" value="1"/>
</dbReference>
<proteinExistence type="inferred from homology"/>
<evidence type="ECO:0000256" key="8">
    <source>
        <dbReference type="ARBA" id="ARBA00023224"/>
    </source>
</evidence>
<dbReference type="Gene3D" id="1.10.8.500">
    <property type="entry name" value="HAMP domain in histidine kinase"/>
    <property type="match status" value="1"/>
</dbReference>
<dbReference type="PROSITE" id="PS50885">
    <property type="entry name" value="HAMP"/>
    <property type="match status" value="2"/>
</dbReference>
<evidence type="ECO:0000256" key="4">
    <source>
        <dbReference type="ARBA" id="ARBA00022500"/>
    </source>
</evidence>
<dbReference type="SMART" id="SM00283">
    <property type="entry name" value="MA"/>
    <property type="match status" value="1"/>
</dbReference>
<dbReference type="FunFam" id="1.10.287.950:FF:000001">
    <property type="entry name" value="Methyl-accepting chemotaxis sensory transducer"/>
    <property type="match status" value="1"/>
</dbReference>
<dbReference type="CDD" id="cd11386">
    <property type="entry name" value="MCP_signal"/>
    <property type="match status" value="1"/>
</dbReference>
<dbReference type="SUPFAM" id="SSF158472">
    <property type="entry name" value="HAMP domain-like"/>
    <property type="match status" value="1"/>
</dbReference>
<dbReference type="InterPro" id="IPR004089">
    <property type="entry name" value="MCPsignal_dom"/>
</dbReference>
<feature type="domain" description="HAMP" evidence="13">
    <location>
        <begin position="294"/>
        <end position="346"/>
    </location>
</feature>
<evidence type="ECO:0000256" key="1">
    <source>
        <dbReference type="ARBA" id="ARBA00004651"/>
    </source>
</evidence>
<dbReference type="SUPFAM" id="SSF58104">
    <property type="entry name" value="Methyl-accepting chemotaxis protein (MCP) signaling domain"/>
    <property type="match status" value="1"/>
</dbReference>
<dbReference type="SMART" id="SM00304">
    <property type="entry name" value="HAMP"/>
    <property type="match status" value="2"/>
</dbReference>
<evidence type="ECO:0000256" key="5">
    <source>
        <dbReference type="ARBA" id="ARBA00022692"/>
    </source>
</evidence>
<evidence type="ECO:0000259" key="12">
    <source>
        <dbReference type="PROSITE" id="PS50111"/>
    </source>
</evidence>
<dbReference type="InterPro" id="IPR003122">
    <property type="entry name" value="Tar_rcpt_lig-bd"/>
</dbReference>
<evidence type="ECO:0000256" key="3">
    <source>
        <dbReference type="ARBA" id="ARBA00022481"/>
    </source>
</evidence>
<dbReference type="Proteomes" id="UP000535276">
    <property type="component" value="Unassembled WGS sequence"/>
</dbReference>
<comment type="subcellular location">
    <subcellularLocation>
        <location evidence="1">Cell membrane</location>
        <topology evidence="1">Multi-pass membrane protein</topology>
    </subcellularLocation>
</comment>
<dbReference type="AlphaFoldDB" id="A0A7Z0IXU8"/>
<evidence type="ECO:0000259" key="13">
    <source>
        <dbReference type="PROSITE" id="PS50885"/>
    </source>
</evidence>
<dbReference type="InterPro" id="IPR003660">
    <property type="entry name" value="HAMP_dom"/>
</dbReference>
<name>A0A7Z0IXU8_RHILE</name>
<evidence type="ECO:0000256" key="7">
    <source>
        <dbReference type="ARBA" id="ARBA00023136"/>
    </source>
</evidence>
<keyword evidence="5 11" id="KW-0812">Transmembrane</keyword>
<dbReference type="GO" id="GO:0006935">
    <property type="term" value="P:chemotaxis"/>
    <property type="evidence" value="ECO:0007669"/>
    <property type="project" value="UniProtKB-KW"/>
</dbReference>
<feature type="transmembrane region" description="Helical" evidence="11">
    <location>
        <begin position="188"/>
        <end position="216"/>
    </location>
</feature>
<evidence type="ECO:0000256" key="9">
    <source>
        <dbReference type="ARBA" id="ARBA00029447"/>
    </source>
</evidence>
<comment type="similarity">
    <text evidence="9">Belongs to the methyl-accepting chemotaxis (MCP) protein family.</text>
</comment>